<dbReference type="EMBL" id="JAEFCI010010728">
    <property type="protein sequence ID" value="KAG5457048.1"/>
    <property type="molecule type" value="Genomic_DNA"/>
</dbReference>
<gene>
    <name evidence="1" type="ORF">BJ554DRAFT_3044</name>
</gene>
<dbReference type="AlphaFoldDB" id="A0A8H7ZP24"/>
<reference evidence="1 2" key="1">
    <citation type="journal article" name="Sci. Rep.">
        <title>Genome-scale phylogenetic analyses confirm Olpidium as the closest living zoosporic fungus to the non-flagellated, terrestrial fungi.</title>
        <authorList>
            <person name="Chang Y."/>
            <person name="Rochon D."/>
            <person name="Sekimoto S."/>
            <person name="Wang Y."/>
            <person name="Chovatia M."/>
            <person name="Sandor L."/>
            <person name="Salamov A."/>
            <person name="Grigoriev I.V."/>
            <person name="Stajich J.E."/>
            <person name="Spatafora J.W."/>
        </authorList>
    </citation>
    <scope>NUCLEOTIDE SEQUENCE [LARGE SCALE GENOMIC DNA]</scope>
    <source>
        <strain evidence="1">S191</strain>
    </source>
</reference>
<organism evidence="1 2">
    <name type="scientific">Olpidium bornovanus</name>
    <dbReference type="NCBI Taxonomy" id="278681"/>
    <lineage>
        <taxon>Eukaryota</taxon>
        <taxon>Fungi</taxon>
        <taxon>Fungi incertae sedis</taxon>
        <taxon>Olpidiomycota</taxon>
        <taxon>Olpidiomycotina</taxon>
        <taxon>Olpidiomycetes</taxon>
        <taxon>Olpidiales</taxon>
        <taxon>Olpidiaceae</taxon>
        <taxon>Olpidium</taxon>
    </lineage>
</organism>
<proteinExistence type="predicted"/>
<feature type="non-terminal residue" evidence="1">
    <location>
        <position position="1"/>
    </location>
</feature>
<name>A0A8H7ZP24_9FUNG</name>
<sequence length="104" mass="12222">SLGYLDKRGRWRRFFFLKNKNAFPAKAETALLAAEIPETKRDTPVTDRSQEEKRSFYCWKKKRLHFETNTKYWGAQFDLTKWGSRPPLAIISHSRIPPPTHASV</sequence>
<comment type="caution">
    <text evidence="1">The sequence shown here is derived from an EMBL/GenBank/DDBJ whole genome shotgun (WGS) entry which is preliminary data.</text>
</comment>
<keyword evidence="2" id="KW-1185">Reference proteome</keyword>
<evidence type="ECO:0000313" key="2">
    <source>
        <dbReference type="Proteomes" id="UP000673691"/>
    </source>
</evidence>
<protein>
    <submittedName>
        <fullName evidence="1">Uncharacterized protein</fullName>
    </submittedName>
</protein>
<accession>A0A8H7ZP24</accession>
<dbReference type="Proteomes" id="UP000673691">
    <property type="component" value="Unassembled WGS sequence"/>
</dbReference>
<evidence type="ECO:0000313" key="1">
    <source>
        <dbReference type="EMBL" id="KAG5457048.1"/>
    </source>
</evidence>